<keyword evidence="5" id="KW-1185">Reference proteome</keyword>
<dbReference type="Pfam" id="PF00583">
    <property type="entry name" value="Acetyltransf_1"/>
    <property type="match status" value="1"/>
</dbReference>
<organism evidence="4 5">
    <name type="scientific">Pseudobacter ginsenosidimutans</name>
    <dbReference type="NCBI Taxonomy" id="661488"/>
    <lineage>
        <taxon>Bacteria</taxon>
        <taxon>Pseudomonadati</taxon>
        <taxon>Bacteroidota</taxon>
        <taxon>Chitinophagia</taxon>
        <taxon>Chitinophagales</taxon>
        <taxon>Chitinophagaceae</taxon>
        <taxon>Pseudobacter</taxon>
    </lineage>
</organism>
<evidence type="ECO:0000259" key="3">
    <source>
        <dbReference type="PROSITE" id="PS51186"/>
    </source>
</evidence>
<name>A0A4Q7N434_9BACT</name>
<protein>
    <submittedName>
        <fullName evidence="4">Acetyltransferase (GNAT) family protein</fullName>
    </submittedName>
</protein>
<dbReference type="CDD" id="cd04301">
    <property type="entry name" value="NAT_SF"/>
    <property type="match status" value="1"/>
</dbReference>
<dbReference type="AlphaFoldDB" id="A0A4Q7N434"/>
<dbReference type="PANTHER" id="PTHR43877:SF2">
    <property type="entry name" value="AMINOALKYLPHOSPHONATE N-ACETYLTRANSFERASE-RELATED"/>
    <property type="match status" value="1"/>
</dbReference>
<proteinExistence type="predicted"/>
<evidence type="ECO:0000256" key="2">
    <source>
        <dbReference type="ARBA" id="ARBA00023315"/>
    </source>
</evidence>
<dbReference type="PANTHER" id="PTHR43877">
    <property type="entry name" value="AMINOALKYLPHOSPHONATE N-ACETYLTRANSFERASE-RELATED-RELATED"/>
    <property type="match status" value="1"/>
</dbReference>
<dbReference type="PROSITE" id="PS51186">
    <property type="entry name" value="GNAT"/>
    <property type="match status" value="1"/>
</dbReference>
<evidence type="ECO:0000313" key="5">
    <source>
        <dbReference type="Proteomes" id="UP000293874"/>
    </source>
</evidence>
<dbReference type="Gene3D" id="3.40.630.30">
    <property type="match status" value="1"/>
</dbReference>
<comment type="caution">
    <text evidence="4">The sequence shown here is derived from an EMBL/GenBank/DDBJ whole genome shotgun (WGS) entry which is preliminary data.</text>
</comment>
<dbReference type="GO" id="GO:0016747">
    <property type="term" value="F:acyltransferase activity, transferring groups other than amino-acyl groups"/>
    <property type="evidence" value="ECO:0007669"/>
    <property type="project" value="InterPro"/>
</dbReference>
<keyword evidence="2" id="KW-0012">Acyltransferase</keyword>
<feature type="domain" description="N-acetyltransferase" evidence="3">
    <location>
        <begin position="1"/>
        <end position="149"/>
    </location>
</feature>
<dbReference type="InterPro" id="IPR016181">
    <property type="entry name" value="Acyl_CoA_acyltransferase"/>
</dbReference>
<dbReference type="SUPFAM" id="SSF55729">
    <property type="entry name" value="Acyl-CoA N-acyltransferases (Nat)"/>
    <property type="match status" value="1"/>
</dbReference>
<gene>
    <name evidence="4" type="ORF">EV199_1613</name>
</gene>
<dbReference type="InterPro" id="IPR050832">
    <property type="entry name" value="Bact_Acetyltransf"/>
</dbReference>
<dbReference type="InterPro" id="IPR000182">
    <property type="entry name" value="GNAT_dom"/>
</dbReference>
<evidence type="ECO:0000313" key="4">
    <source>
        <dbReference type="EMBL" id="RZS75740.1"/>
    </source>
</evidence>
<accession>A0A4Q7N434</accession>
<evidence type="ECO:0000256" key="1">
    <source>
        <dbReference type="ARBA" id="ARBA00022679"/>
    </source>
</evidence>
<sequence>MVHLQRTDSSHPDFIALIRLLDLDLAGRDGKDTAFYSRYNKIAAIKHAIVAYYNGDAVASGAIREYQPGVMEVKRMFTVPDLRGKGLASKVLAELEGWAKELGYTKLILETGKRNTEAVSLYLAKGYQVTPNYEPYVGVDNSVCFVKLL</sequence>
<dbReference type="RefSeq" id="WP_130540083.1">
    <property type="nucleotide sequence ID" value="NZ_CP042431.1"/>
</dbReference>
<keyword evidence="1 4" id="KW-0808">Transferase</keyword>
<dbReference type="Proteomes" id="UP000293874">
    <property type="component" value="Unassembled WGS sequence"/>
</dbReference>
<dbReference type="OrthoDB" id="9803233at2"/>
<reference evidence="4 5" key="1">
    <citation type="submission" date="2019-02" db="EMBL/GenBank/DDBJ databases">
        <title>Genomic Encyclopedia of Type Strains, Phase IV (KMG-IV): sequencing the most valuable type-strain genomes for metagenomic binning, comparative biology and taxonomic classification.</title>
        <authorList>
            <person name="Goeker M."/>
        </authorList>
    </citation>
    <scope>NUCLEOTIDE SEQUENCE [LARGE SCALE GENOMIC DNA]</scope>
    <source>
        <strain evidence="4 5">DSM 18116</strain>
    </source>
</reference>
<dbReference type="EMBL" id="SGXA01000001">
    <property type="protein sequence ID" value="RZS75740.1"/>
    <property type="molecule type" value="Genomic_DNA"/>
</dbReference>